<accession>A0AAD4MS91</accession>
<keyword evidence="1" id="KW-0812">Transmembrane</keyword>
<name>A0AAD4MS91_9BILA</name>
<evidence type="ECO:0000313" key="3">
    <source>
        <dbReference type="Proteomes" id="UP001201812"/>
    </source>
</evidence>
<dbReference type="AlphaFoldDB" id="A0AAD4MS91"/>
<keyword evidence="1" id="KW-1133">Transmembrane helix</keyword>
<feature type="transmembrane region" description="Helical" evidence="1">
    <location>
        <begin position="28"/>
        <end position="49"/>
    </location>
</feature>
<protein>
    <submittedName>
        <fullName evidence="2">Uncharacterized protein</fullName>
    </submittedName>
</protein>
<dbReference type="EMBL" id="JAKKPZ010000059">
    <property type="protein sequence ID" value="KAI1705172.1"/>
    <property type="molecule type" value="Genomic_DNA"/>
</dbReference>
<keyword evidence="3" id="KW-1185">Reference proteome</keyword>
<keyword evidence="1" id="KW-0472">Membrane</keyword>
<reference evidence="2" key="1">
    <citation type="submission" date="2022-01" db="EMBL/GenBank/DDBJ databases">
        <title>Genome Sequence Resource for Two Populations of Ditylenchus destructor, the Migratory Endoparasitic Phytonematode.</title>
        <authorList>
            <person name="Zhang H."/>
            <person name="Lin R."/>
            <person name="Xie B."/>
        </authorList>
    </citation>
    <scope>NUCLEOTIDE SEQUENCE</scope>
    <source>
        <strain evidence="2">BazhouSP</strain>
    </source>
</reference>
<comment type="caution">
    <text evidence="2">The sequence shown here is derived from an EMBL/GenBank/DDBJ whole genome shotgun (WGS) entry which is preliminary data.</text>
</comment>
<organism evidence="2 3">
    <name type="scientific">Ditylenchus destructor</name>
    <dbReference type="NCBI Taxonomy" id="166010"/>
    <lineage>
        <taxon>Eukaryota</taxon>
        <taxon>Metazoa</taxon>
        <taxon>Ecdysozoa</taxon>
        <taxon>Nematoda</taxon>
        <taxon>Chromadorea</taxon>
        <taxon>Rhabditida</taxon>
        <taxon>Tylenchina</taxon>
        <taxon>Tylenchomorpha</taxon>
        <taxon>Sphaerularioidea</taxon>
        <taxon>Anguinidae</taxon>
        <taxon>Anguininae</taxon>
        <taxon>Ditylenchus</taxon>
    </lineage>
</organism>
<evidence type="ECO:0000313" key="2">
    <source>
        <dbReference type="EMBL" id="KAI1705172.1"/>
    </source>
</evidence>
<gene>
    <name evidence="2" type="ORF">DdX_13777</name>
</gene>
<evidence type="ECO:0000256" key="1">
    <source>
        <dbReference type="SAM" id="Phobius"/>
    </source>
</evidence>
<dbReference type="Proteomes" id="UP001201812">
    <property type="component" value="Unassembled WGS sequence"/>
</dbReference>
<sequence>MDFHSVPTHDEPDSPGYYNRKTHSVKNLFLGFAFGVLLVLSSVLLSHYYRDYKQREPDTMQSLPLRGEKQQIIDMLPEKKIEKVDLTEEELESWIIFQAYFKKSYNTTEELADAQERFVENYHSAGWSISPITGLPNGINNDSDAIYQGPRPKLVPFEIDPALLHYVADEDPFTGPLPENYLVDTRWDGPFRTNKKIIYSPRELLDCFSKHGCSGEKSEEVIGLNAWDD</sequence>
<proteinExistence type="predicted"/>